<accession>A0A225SS21</accession>
<keyword evidence="2" id="KW-0732">Signal</keyword>
<feature type="region of interest" description="Disordered" evidence="1">
    <location>
        <begin position="81"/>
        <end position="130"/>
    </location>
</feature>
<name>A0A225SS21_9BURK</name>
<evidence type="ECO:0000313" key="3">
    <source>
        <dbReference type="EMBL" id="OWY32132.1"/>
    </source>
</evidence>
<organism evidence="3 4">
    <name type="scientific">Herbaspirillum aquaticum</name>
    <dbReference type="NCBI Taxonomy" id="568783"/>
    <lineage>
        <taxon>Bacteria</taxon>
        <taxon>Pseudomonadati</taxon>
        <taxon>Pseudomonadota</taxon>
        <taxon>Betaproteobacteria</taxon>
        <taxon>Burkholderiales</taxon>
        <taxon>Oxalobacteraceae</taxon>
        <taxon>Herbaspirillum</taxon>
    </lineage>
</organism>
<gene>
    <name evidence="3" type="ORF">CEJ45_22630</name>
</gene>
<protein>
    <submittedName>
        <fullName evidence="3">Uncharacterized protein</fullName>
    </submittedName>
</protein>
<keyword evidence="4" id="KW-1185">Reference proteome</keyword>
<feature type="region of interest" description="Disordered" evidence="1">
    <location>
        <begin position="29"/>
        <end position="50"/>
    </location>
</feature>
<evidence type="ECO:0000313" key="4">
    <source>
        <dbReference type="Proteomes" id="UP000214747"/>
    </source>
</evidence>
<sequence length="130" mass="13874">MNNKFLASPLPALLAAFAILSAGTVHAAEEDVSKADPQRWYQEDNSPKGRLQNLNKETAAAYAEALQACKSMKGKDAAACRQQAAQARSQDAARAQRIFKDYQGDAPAAASARKGTRKPPHKHGAMPAAK</sequence>
<feature type="signal peptide" evidence="2">
    <location>
        <begin position="1"/>
        <end position="27"/>
    </location>
</feature>
<proteinExistence type="predicted"/>
<evidence type="ECO:0000256" key="2">
    <source>
        <dbReference type="SAM" id="SignalP"/>
    </source>
</evidence>
<comment type="caution">
    <text evidence="3">The sequence shown here is derived from an EMBL/GenBank/DDBJ whole genome shotgun (WGS) entry which is preliminary data.</text>
</comment>
<feature type="chain" id="PRO_5012556251" evidence="2">
    <location>
        <begin position="28"/>
        <end position="130"/>
    </location>
</feature>
<reference evidence="3 4" key="1">
    <citation type="journal article" date="2010" name="Int. J. Syst. Evol. Microbiol.">
        <title>Reclassification of Herbaspirillum putei as a later heterotypic synonym of Herbaspirillum huttiense, with the description of H. huttiense subsp. huttiense subsp. nov. and H. huttiense subsp. putei subsp. nov., comb. nov., and description of Herbaspirillum aquaticum sp. nov.</title>
        <authorList>
            <person name="Dobritsa A.P."/>
            <person name="Reddy M.C."/>
            <person name="Samadpour M."/>
        </authorList>
    </citation>
    <scope>NUCLEOTIDE SEQUENCE [LARGE SCALE GENOMIC DNA]</scope>
    <source>
        <strain evidence="3 4">IEH 4430</strain>
    </source>
</reference>
<dbReference type="AlphaFoldDB" id="A0A225SS21"/>
<feature type="compositionally biased region" description="Basic and acidic residues" evidence="1">
    <location>
        <begin position="29"/>
        <end position="47"/>
    </location>
</feature>
<feature type="compositionally biased region" description="Low complexity" evidence="1">
    <location>
        <begin position="81"/>
        <end position="96"/>
    </location>
</feature>
<dbReference type="EMBL" id="NJGV01000029">
    <property type="protein sequence ID" value="OWY32132.1"/>
    <property type="molecule type" value="Genomic_DNA"/>
</dbReference>
<evidence type="ECO:0000256" key="1">
    <source>
        <dbReference type="SAM" id="MobiDB-lite"/>
    </source>
</evidence>
<dbReference type="RefSeq" id="WP_088757299.1">
    <property type="nucleotide sequence ID" value="NZ_NJGV01000029.1"/>
</dbReference>
<dbReference type="Proteomes" id="UP000214747">
    <property type="component" value="Unassembled WGS sequence"/>
</dbReference>
<feature type="compositionally biased region" description="Basic residues" evidence="1">
    <location>
        <begin position="114"/>
        <end position="124"/>
    </location>
</feature>